<dbReference type="InterPro" id="IPR041679">
    <property type="entry name" value="DNA2/NAM7-like_C"/>
</dbReference>
<dbReference type="Pfam" id="PF21144">
    <property type="entry name" value="Aquarius_N_3rd"/>
    <property type="match status" value="1"/>
</dbReference>
<organism evidence="8 9">
    <name type="scientific">Adiantum capillus-veneris</name>
    <name type="common">Maidenhair fern</name>
    <dbReference type="NCBI Taxonomy" id="13818"/>
    <lineage>
        <taxon>Eukaryota</taxon>
        <taxon>Viridiplantae</taxon>
        <taxon>Streptophyta</taxon>
        <taxon>Embryophyta</taxon>
        <taxon>Tracheophyta</taxon>
        <taxon>Polypodiopsida</taxon>
        <taxon>Polypodiidae</taxon>
        <taxon>Polypodiales</taxon>
        <taxon>Pteridineae</taxon>
        <taxon>Pteridaceae</taxon>
        <taxon>Vittarioideae</taxon>
        <taxon>Adiantum</taxon>
    </lineage>
</organism>
<dbReference type="CDD" id="cd17935">
    <property type="entry name" value="EEXXQc_AQR"/>
    <property type="match status" value="1"/>
</dbReference>
<feature type="region of interest" description="Disordered" evidence="2">
    <location>
        <begin position="40"/>
        <end position="98"/>
    </location>
</feature>
<name>A0A9D4V712_ADICA</name>
<dbReference type="SUPFAM" id="SSF52540">
    <property type="entry name" value="P-loop containing nucleoside triphosphate hydrolases"/>
    <property type="match status" value="1"/>
</dbReference>
<dbReference type="CDD" id="cd18808">
    <property type="entry name" value="SF1_C_Upf1"/>
    <property type="match status" value="1"/>
</dbReference>
<dbReference type="Proteomes" id="UP000886520">
    <property type="component" value="Chromosome 4"/>
</dbReference>
<feature type="domain" description="RNA helicase aquarius insertion" evidence="7">
    <location>
        <begin position="797"/>
        <end position="895"/>
    </location>
</feature>
<dbReference type="GO" id="GO:0071013">
    <property type="term" value="C:catalytic step 2 spliceosome"/>
    <property type="evidence" value="ECO:0007669"/>
    <property type="project" value="TreeGrafter"/>
</dbReference>
<feature type="compositionally biased region" description="Acidic residues" evidence="2">
    <location>
        <begin position="1"/>
        <end position="11"/>
    </location>
</feature>
<gene>
    <name evidence="8" type="ORF">GOP47_0003828</name>
</gene>
<evidence type="ECO:0000256" key="2">
    <source>
        <dbReference type="SAM" id="MobiDB-lite"/>
    </source>
</evidence>
<evidence type="ECO:0000259" key="3">
    <source>
        <dbReference type="Pfam" id="PF13086"/>
    </source>
</evidence>
<evidence type="ECO:0000256" key="1">
    <source>
        <dbReference type="ARBA" id="ARBA00022528"/>
    </source>
</evidence>
<dbReference type="Pfam" id="PF13087">
    <property type="entry name" value="AAA_12"/>
    <property type="match status" value="1"/>
</dbReference>
<reference evidence="8" key="1">
    <citation type="submission" date="2021-01" db="EMBL/GenBank/DDBJ databases">
        <title>Adiantum capillus-veneris genome.</title>
        <authorList>
            <person name="Fang Y."/>
            <person name="Liao Q."/>
        </authorList>
    </citation>
    <scope>NUCLEOTIDE SEQUENCE</scope>
    <source>
        <strain evidence="8">H3</strain>
        <tissue evidence="8">Leaf</tissue>
    </source>
</reference>
<evidence type="ECO:0000313" key="8">
    <source>
        <dbReference type="EMBL" id="KAI5080645.1"/>
    </source>
</evidence>
<feature type="domain" description="RNA helicase aquarius beta-barrel" evidence="6">
    <location>
        <begin position="583"/>
        <end position="749"/>
    </location>
</feature>
<dbReference type="Gene3D" id="3.40.50.300">
    <property type="entry name" value="P-loop containing nucleotide triphosphate hydrolases"/>
    <property type="match status" value="2"/>
</dbReference>
<dbReference type="Pfam" id="PF21143">
    <property type="entry name" value="Aquarius_N_2nd"/>
    <property type="match status" value="1"/>
</dbReference>
<keyword evidence="9" id="KW-1185">Reference proteome</keyword>
<dbReference type="EMBL" id="JABFUD020000004">
    <property type="protein sequence ID" value="KAI5080645.1"/>
    <property type="molecule type" value="Genomic_DNA"/>
</dbReference>
<dbReference type="InterPro" id="IPR048966">
    <property type="entry name" value="Aquarius_b-barrel"/>
</dbReference>
<dbReference type="InterPro" id="IPR026300">
    <property type="entry name" value="CWF11_fam"/>
</dbReference>
<dbReference type="Pfam" id="PF13086">
    <property type="entry name" value="AAA_11"/>
    <property type="match status" value="1"/>
</dbReference>
<feature type="compositionally biased region" description="Basic and acidic residues" evidence="2">
    <location>
        <begin position="58"/>
        <end position="68"/>
    </location>
</feature>
<keyword evidence="1" id="KW-0150">Chloroplast</keyword>
<evidence type="ECO:0000259" key="7">
    <source>
        <dbReference type="Pfam" id="PF21144"/>
    </source>
</evidence>
<dbReference type="GO" id="GO:0000398">
    <property type="term" value="P:mRNA splicing, via spliceosome"/>
    <property type="evidence" value="ECO:0007669"/>
    <property type="project" value="InterPro"/>
</dbReference>
<dbReference type="InterPro" id="IPR027417">
    <property type="entry name" value="P-loop_NTPase"/>
</dbReference>
<dbReference type="InterPro" id="IPR048967">
    <property type="entry name" value="Aquarius_insert"/>
</dbReference>
<evidence type="ECO:0000259" key="6">
    <source>
        <dbReference type="Pfam" id="PF21143"/>
    </source>
</evidence>
<dbReference type="InterPro" id="IPR032174">
    <property type="entry name" value="Aquarius_N"/>
</dbReference>
<evidence type="ECO:0008006" key="10">
    <source>
        <dbReference type="Google" id="ProtNLM"/>
    </source>
</evidence>
<dbReference type="Pfam" id="PF16399">
    <property type="entry name" value="Aquarius_N_1st"/>
    <property type="match status" value="1"/>
</dbReference>
<accession>A0A9D4V712</accession>
<dbReference type="FunFam" id="3.40.50.300:FF:000507">
    <property type="entry name" value="Pre-mRNA-splicing factor"/>
    <property type="match status" value="1"/>
</dbReference>
<dbReference type="OrthoDB" id="1879at2759"/>
<protein>
    <recommendedName>
        <fullName evidence="10">Intron-binding protein aquarius</fullName>
    </recommendedName>
</protein>
<dbReference type="InterPro" id="IPR045055">
    <property type="entry name" value="DNA2/NAM7-like"/>
</dbReference>
<dbReference type="PANTHER" id="PTHR10887">
    <property type="entry name" value="DNA2/NAM7 HELICASE FAMILY"/>
    <property type="match status" value="1"/>
</dbReference>
<dbReference type="GO" id="GO:0004386">
    <property type="term" value="F:helicase activity"/>
    <property type="evidence" value="ECO:0007669"/>
    <property type="project" value="InterPro"/>
</dbReference>
<feature type="region of interest" description="Disordered" evidence="2">
    <location>
        <begin position="1"/>
        <end position="22"/>
    </location>
</feature>
<dbReference type="InterPro" id="IPR047187">
    <property type="entry name" value="SF1_C_Upf1"/>
</dbReference>
<dbReference type="PANTHER" id="PTHR10887:SF5">
    <property type="entry name" value="RNA HELICASE AQUARIUS"/>
    <property type="match status" value="1"/>
</dbReference>
<feature type="domain" description="DNA2/NAM7 helicase-like C-terminal" evidence="4">
    <location>
        <begin position="1213"/>
        <end position="1405"/>
    </location>
</feature>
<feature type="domain" description="RNA helicase aquarius N-terminal" evidence="5">
    <location>
        <begin position="113"/>
        <end position="498"/>
    </location>
</feature>
<evidence type="ECO:0000259" key="4">
    <source>
        <dbReference type="Pfam" id="PF13087"/>
    </source>
</evidence>
<dbReference type="GO" id="GO:0003729">
    <property type="term" value="F:mRNA binding"/>
    <property type="evidence" value="ECO:0007669"/>
    <property type="project" value="TreeGrafter"/>
</dbReference>
<comment type="caution">
    <text evidence="8">The sequence shown here is derived from an EMBL/GenBank/DDBJ whole genome shotgun (WGS) entry which is preliminary data.</text>
</comment>
<evidence type="ECO:0000313" key="9">
    <source>
        <dbReference type="Proteomes" id="UP000886520"/>
    </source>
</evidence>
<dbReference type="InterPro" id="IPR041677">
    <property type="entry name" value="DNA2/NAM7_AAA_11"/>
</dbReference>
<sequence>MEAVSEGEELITAEPVGASGDSPVAMEAAILGSDNQVEADYAEKKIESGEAEPAGAKRARDEDERTQETEETLMPMQEGRAESELEKEEEAENARAKRARVAEYPVTVDATERNELLVTSGNKTVPLQKVMVLEISQYLENYLWLHFDSGSSSFEHLMSIILMVNEKFRENVPAWKCFHDRKENFEPFLRRILGLKDQGRNLNVAEKTNYLLFIIHCFQSLEDEMVRGPALKLVTLQLWHYLSPGRLQMELSVHEQLIEHWKKLNKKEARAAKKSDGYVTVKERLEVKFIPLLLQEFLETLDSVVSAHHATENLMNGDAGDLDTDELPVAANAILYCERFVELLIDLLSQLPTRRFTRALIEDFAIVSKCRLSALYSHPKGRLFAQLVDLLRFYEGFEIDDQTGSHLKDDDVLLAHCSKLQAFQSLCFKKIPKLRDLSLTNIGAIEKRIDLSKRLSILLPEELRDLVCNKLNILSSTDRWSHRVDFLMEIMVSNFEKRLSQREAINALPLYPNEQVMWDESLVPSINYTGEGCLALPKLNLQFLTLHDYLLRNFNLFRLESTYEIREDIHDILQRMGAYVNGEGGTSFRGWARMAVPIKEFRITEVKRPNIGEVKPSACIAEATFSVQKYRGSMRSEWDELKEHDVLFLLSIQPPLEQLNSEEVTELSVPERFGLQYVRGCEVIEMRDEGGHLMNDFTGRVKREEWKPPQGEIRTAVVALDTAQYHMDVSSLGDKDEDIYSTFHVLMRRKPKENNFKAILESIRDLMNEDYIVPGWLRDIILGYGDPGAAQWKNMPNQLKVLDFKDTFLDAQHLRDSFEGYDVILKNANGRDDESPLPPYRVTFPKSFMSNPKTMGFKQKGLASEAKVESDMGVQDKIIAESYVPPDPGPYPQDKPKQNTVRFTPVQIKAIVSGVQPGLTMVVGPPGTGKTDTAVQILNVLYHNCPSQRTLLITHSNQALNDLFEKIMQRDVPARYLLRLGQGEQELETDLEFSRQGRVNAMLARRLELLAEVERLAKTLQIPDDVGYTCETAAHFWLLHVYSRWEQFVALCETAMETPTIVRDKFPFKEYFTNTPESVFTGDSYERDMRAAKGCFRHLATMFQELEECRAFELLKSTADRANYLMTKQAKIVAMTCTHAALKRKDFLRLGFKFDNLLMEESAQILEIETFIPMLLQRQEDGLLRLKRCILIGDHHQLPPVVKNMAFQKYSHMDQSLFTRFVRLGVPYVELNAQGRARPSIAKLYNWRYRDLGDLSFVKEDERFHLANAGFAHEYQLIDVPDYEGRGESEPSKWFYQNLGEAEYIVSVYQYMRLLGYPASKISILSTYNGQKHLIRDVVEKRCAGHPWFGRPSKIATVDKFQGQQNDYILLSLVRTRIVGHLRDVRRLVVAMSRARLGLYVFCRRSLFEQCYELQPTFQQLLQRPDKLALVLDEDSHPTPRKVEDIGRAQLVNGPEGMAYIVAEMFNKRMQMQPMSMASKGRFLMRIYGCQDSATVVRSKKSIKVTIYVLQVLCAFCMVHQTNARWPGILFVKFQEATPQTWT</sequence>
<evidence type="ECO:0000259" key="5">
    <source>
        <dbReference type="Pfam" id="PF16399"/>
    </source>
</evidence>
<keyword evidence="1" id="KW-0934">Plastid</keyword>
<dbReference type="PIRSF" id="PIRSF038901">
    <property type="entry name" value="AQR_cwf11"/>
    <property type="match status" value="1"/>
</dbReference>
<feature type="domain" description="DNA2/NAM7 helicase helicase" evidence="3">
    <location>
        <begin position="908"/>
        <end position="1204"/>
    </location>
</feature>
<proteinExistence type="predicted"/>